<evidence type="ECO:0000256" key="5">
    <source>
        <dbReference type="ARBA" id="ARBA00023004"/>
    </source>
</evidence>
<keyword evidence="8" id="KW-1185">Reference proteome</keyword>
<dbReference type="GO" id="GO:0051213">
    <property type="term" value="F:dioxygenase activity"/>
    <property type="evidence" value="ECO:0007669"/>
    <property type="project" value="UniProtKB-KW"/>
</dbReference>
<dbReference type="PANTHER" id="PTHR16557">
    <property type="entry name" value="ALKYLATED DNA REPAIR PROTEIN ALKB-RELATED"/>
    <property type="match status" value="1"/>
</dbReference>
<sequence length="207" mass="22205">MPELAPGVRHLPGFLDGQEQEALLADIRAVAAAAPLYVPTMPKTGKPMSVRMTNCGGLGWVTDREGGYRYQPTHPVTGRPWPPIPARLLALWSAVSDYPHPPEACLVNFYAEGARMGLHQDRDEKDLSAPVVSVSLGDACLFRVGGTSRAGKTVSLRLESGDVVVLGGEGRLCYHGVDRIYPGTSPLLKDGGRINLTLRRVNPPTAS</sequence>
<evidence type="ECO:0000259" key="6">
    <source>
        <dbReference type="PROSITE" id="PS51471"/>
    </source>
</evidence>
<dbReference type="PROSITE" id="PS51471">
    <property type="entry name" value="FE2OG_OXY"/>
    <property type="match status" value="1"/>
</dbReference>
<accession>A0ABV6D8L7</accession>
<keyword evidence="4" id="KW-0560">Oxidoreductase</keyword>
<keyword evidence="2" id="KW-0479">Metal-binding</keyword>
<name>A0ABV6D8L7_9HYPH</name>
<dbReference type="InterPro" id="IPR005123">
    <property type="entry name" value="Oxoglu/Fe-dep_dioxygenase_dom"/>
</dbReference>
<comment type="cofactor">
    <cofactor evidence="1">
        <name>Fe(2+)</name>
        <dbReference type="ChEBI" id="CHEBI:29033"/>
    </cofactor>
</comment>
<evidence type="ECO:0000256" key="2">
    <source>
        <dbReference type="ARBA" id="ARBA00022723"/>
    </source>
</evidence>
<dbReference type="RefSeq" id="WP_261519750.1">
    <property type="nucleotide sequence ID" value="NZ_JAODNW010000007.1"/>
</dbReference>
<gene>
    <name evidence="7" type="ORF">ACFFJ2_11260</name>
</gene>
<dbReference type="Pfam" id="PF13532">
    <property type="entry name" value="2OG-FeII_Oxy_2"/>
    <property type="match status" value="1"/>
</dbReference>
<proteinExistence type="predicted"/>
<dbReference type="EMBL" id="JBHLXD010000016">
    <property type="protein sequence ID" value="MFC0208974.1"/>
    <property type="molecule type" value="Genomic_DNA"/>
</dbReference>
<evidence type="ECO:0000313" key="7">
    <source>
        <dbReference type="EMBL" id="MFC0208974.1"/>
    </source>
</evidence>
<dbReference type="InterPro" id="IPR027450">
    <property type="entry name" value="AlkB-like"/>
</dbReference>
<evidence type="ECO:0000313" key="8">
    <source>
        <dbReference type="Proteomes" id="UP001589755"/>
    </source>
</evidence>
<dbReference type="InterPro" id="IPR004574">
    <property type="entry name" value="Alkb"/>
</dbReference>
<comment type="caution">
    <text evidence="7">The sequence shown here is derived from an EMBL/GenBank/DDBJ whole genome shotgun (WGS) entry which is preliminary data.</text>
</comment>
<evidence type="ECO:0000256" key="4">
    <source>
        <dbReference type="ARBA" id="ARBA00023002"/>
    </source>
</evidence>
<feature type="domain" description="Fe2OG dioxygenase" evidence="6">
    <location>
        <begin position="101"/>
        <end position="202"/>
    </location>
</feature>
<dbReference type="InterPro" id="IPR037151">
    <property type="entry name" value="AlkB-like_sf"/>
</dbReference>
<dbReference type="Proteomes" id="UP001589755">
    <property type="component" value="Unassembled WGS sequence"/>
</dbReference>
<evidence type="ECO:0000256" key="1">
    <source>
        <dbReference type="ARBA" id="ARBA00001954"/>
    </source>
</evidence>
<keyword evidence="3 7" id="KW-0223">Dioxygenase</keyword>
<organism evidence="7 8">
    <name type="scientific">Chelativorans intermedius</name>
    <dbReference type="NCBI Taxonomy" id="515947"/>
    <lineage>
        <taxon>Bacteria</taxon>
        <taxon>Pseudomonadati</taxon>
        <taxon>Pseudomonadota</taxon>
        <taxon>Alphaproteobacteria</taxon>
        <taxon>Hyphomicrobiales</taxon>
        <taxon>Phyllobacteriaceae</taxon>
        <taxon>Chelativorans</taxon>
    </lineage>
</organism>
<dbReference type="SUPFAM" id="SSF51197">
    <property type="entry name" value="Clavaminate synthase-like"/>
    <property type="match status" value="1"/>
</dbReference>
<dbReference type="Gene3D" id="2.60.120.590">
    <property type="entry name" value="Alpha-ketoglutarate-dependent dioxygenase AlkB-like"/>
    <property type="match status" value="1"/>
</dbReference>
<dbReference type="PANTHER" id="PTHR16557:SF2">
    <property type="entry name" value="NUCLEIC ACID DIOXYGENASE ALKBH1"/>
    <property type="match status" value="1"/>
</dbReference>
<keyword evidence="5" id="KW-0408">Iron</keyword>
<reference evidence="7 8" key="1">
    <citation type="submission" date="2024-09" db="EMBL/GenBank/DDBJ databases">
        <authorList>
            <person name="Sun Q."/>
            <person name="Mori K."/>
        </authorList>
    </citation>
    <scope>NUCLEOTIDE SEQUENCE [LARGE SCALE GENOMIC DNA]</scope>
    <source>
        <strain evidence="7 8">CCM 8543</strain>
    </source>
</reference>
<protein>
    <submittedName>
        <fullName evidence="7">Alpha-ketoglutarate-dependent dioxygenase AlkB</fullName>
    </submittedName>
</protein>
<evidence type="ECO:0000256" key="3">
    <source>
        <dbReference type="ARBA" id="ARBA00022964"/>
    </source>
</evidence>